<feature type="region of interest" description="Disordered" evidence="5">
    <location>
        <begin position="432"/>
        <end position="451"/>
    </location>
</feature>
<evidence type="ECO:0000259" key="7">
    <source>
        <dbReference type="PROSITE" id="PS50262"/>
    </source>
</evidence>
<feature type="domain" description="G-protein coupled receptors family 1 profile" evidence="7">
    <location>
        <begin position="77"/>
        <end position="195"/>
    </location>
</feature>
<feature type="transmembrane region" description="Helical" evidence="6">
    <location>
        <begin position="300"/>
        <end position="322"/>
    </location>
</feature>
<feature type="non-terminal residue" evidence="8">
    <location>
        <position position="451"/>
    </location>
</feature>
<keyword evidence="3 6" id="KW-1133">Transmembrane helix</keyword>
<organism evidence="8 9">
    <name type="scientific">Protopolystoma xenopodis</name>
    <dbReference type="NCBI Taxonomy" id="117903"/>
    <lineage>
        <taxon>Eukaryota</taxon>
        <taxon>Metazoa</taxon>
        <taxon>Spiralia</taxon>
        <taxon>Lophotrochozoa</taxon>
        <taxon>Platyhelminthes</taxon>
        <taxon>Monogenea</taxon>
        <taxon>Polyopisthocotylea</taxon>
        <taxon>Polystomatidea</taxon>
        <taxon>Polystomatidae</taxon>
        <taxon>Protopolystoma</taxon>
    </lineage>
</organism>
<evidence type="ECO:0000256" key="3">
    <source>
        <dbReference type="ARBA" id="ARBA00022989"/>
    </source>
</evidence>
<dbReference type="OrthoDB" id="9990906at2759"/>
<keyword evidence="4 6" id="KW-0472">Membrane</keyword>
<dbReference type="PROSITE" id="PS50262">
    <property type="entry name" value="G_PROTEIN_RECEP_F1_2"/>
    <property type="match status" value="1"/>
</dbReference>
<dbReference type="InterPro" id="IPR000276">
    <property type="entry name" value="GPCR_Rhodpsn"/>
</dbReference>
<dbReference type="Gene3D" id="1.20.1070.10">
    <property type="entry name" value="Rhodopsin 7-helix transmembrane proteins"/>
    <property type="match status" value="1"/>
</dbReference>
<comment type="caution">
    <text evidence="8">The sequence shown here is derived from an EMBL/GenBank/DDBJ whole genome shotgun (WGS) entry which is preliminary data.</text>
</comment>
<evidence type="ECO:0000256" key="5">
    <source>
        <dbReference type="SAM" id="MobiDB-lite"/>
    </source>
</evidence>
<feature type="region of interest" description="Disordered" evidence="5">
    <location>
        <begin position="385"/>
        <end position="427"/>
    </location>
</feature>
<dbReference type="EMBL" id="CAAALY010052854">
    <property type="protein sequence ID" value="VEL21736.1"/>
    <property type="molecule type" value="Genomic_DNA"/>
</dbReference>
<protein>
    <recommendedName>
        <fullName evidence="7">G-protein coupled receptors family 1 profile domain-containing protein</fullName>
    </recommendedName>
</protein>
<feature type="transmembrane region" description="Helical" evidence="6">
    <location>
        <begin position="60"/>
        <end position="84"/>
    </location>
</feature>
<dbReference type="PANTHER" id="PTHR46641">
    <property type="entry name" value="FMRFAMIDE RECEPTOR-RELATED"/>
    <property type="match status" value="1"/>
</dbReference>
<dbReference type="GO" id="GO:0016020">
    <property type="term" value="C:membrane"/>
    <property type="evidence" value="ECO:0007669"/>
    <property type="project" value="UniProtKB-SubCell"/>
</dbReference>
<dbReference type="PANTHER" id="PTHR46641:SF25">
    <property type="entry name" value="CNMAMIDE RECEPTOR-RELATED"/>
    <property type="match status" value="1"/>
</dbReference>
<evidence type="ECO:0000256" key="2">
    <source>
        <dbReference type="ARBA" id="ARBA00022692"/>
    </source>
</evidence>
<dbReference type="Proteomes" id="UP000784294">
    <property type="component" value="Unassembled WGS sequence"/>
</dbReference>
<dbReference type="Pfam" id="PF00001">
    <property type="entry name" value="7tm_1"/>
    <property type="match status" value="1"/>
</dbReference>
<dbReference type="GO" id="GO:0004930">
    <property type="term" value="F:G protein-coupled receptor activity"/>
    <property type="evidence" value="ECO:0007669"/>
    <property type="project" value="InterPro"/>
</dbReference>
<evidence type="ECO:0000256" key="6">
    <source>
        <dbReference type="SAM" id="Phobius"/>
    </source>
</evidence>
<dbReference type="InterPro" id="IPR017452">
    <property type="entry name" value="GPCR_Rhodpsn_7TM"/>
</dbReference>
<accession>A0A3S4ZWQ0</accession>
<dbReference type="SUPFAM" id="SSF81321">
    <property type="entry name" value="Family A G protein-coupled receptor-like"/>
    <property type="match status" value="1"/>
</dbReference>
<feature type="transmembrane region" description="Helical" evidence="6">
    <location>
        <begin position="179"/>
        <end position="198"/>
    </location>
</feature>
<keyword evidence="9" id="KW-1185">Reference proteome</keyword>
<reference evidence="8" key="1">
    <citation type="submission" date="2018-11" db="EMBL/GenBank/DDBJ databases">
        <authorList>
            <consortium name="Pathogen Informatics"/>
        </authorList>
    </citation>
    <scope>NUCLEOTIDE SEQUENCE</scope>
</reference>
<name>A0A3S4ZWQ0_9PLAT</name>
<evidence type="ECO:0000256" key="1">
    <source>
        <dbReference type="ARBA" id="ARBA00004370"/>
    </source>
</evidence>
<proteinExistence type="predicted"/>
<evidence type="ECO:0000313" key="8">
    <source>
        <dbReference type="EMBL" id="VEL21736.1"/>
    </source>
</evidence>
<keyword evidence="2 6" id="KW-0812">Transmembrane</keyword>
<dbReference type="AlphaFoldDB" id="A0A3S4ZWQ0"/>
<gene>
    <name evidence="8" type="ORF">PXEA_LOCUS15176</name>
</gene>
<comment type="subcellular location">
    <subcellularLocation>
        <location evidence="1">Membrane</location>
    </subcellularLocation>
</comment>
<dbReference type="InterPro" id="IPR052954">
    <property type="entry name" value="GPCR-Ligand_Int"/>
</dbReference>
<evidence type="ECO:0000256" key="4">
    <source>
        <dbReference type="ARBA" id="ARBA00023136"/>
    </source>
</evidence>
<sequence length="451" mass="49606">MAATPCFVHPELDSRVSEYYSYLENLTDGSLQEQQEAAEFYDLLVSRSPGSVLLACRIHFFLWSYVPPVIFLLGSLGNILGFLVLRHPSTRHVSAFVYLATRSVIDQLVLIIGLLRHWIDYLLNTHLEDQSAVLCKLAQTLGTASSYLSVWLTVALTAERGVVVSRPLHASRLVSPSKARRLILLLGVACTLASLHFLETVGLVEWSSASSPVDMSAQDTQTSEPDVNGSGATMLVDLSSGAFGPVGHAETVNQDPFVNRTHETGLGQKRTRQQGLPIVRCDFKAMYSDHLHQAWLFFDAVIYCFLPFCIITGLNILILYHVHSARVSIFRLRGASGQLCNRMTQHLHSACSGSSISGNHCAELAVEPAVMYAKLKMPGISPAQTRAEMSKPLASGKEPTTRSASARPKSGRRGDRREDYLSEAETTLKWSKSGWLRSGSRSGPREPPRLV</sequence>
<evidence type="ECO:0000313" key="9">
    <source>
        <dbReference type="Proteomes" id="UP000784294"/>
    </source>
</evidence>